<evidence type="ECO:0000313" key="2">
    <source>
        <dbReference type="WBParaSite" id="jg17374"/>
    </source>
</evidence>
<dbReference type="Proteomes" id="UP000887574">
    <property type="component" value="Unplaced"/>
</dbReference>
<dbReference type="CDD" id="cd00882">
    <property type="entry name" value="Ras_like_GTPase"/>
    <property type="match status" value="1"/>
</dbReference>
<dbReference type="AlphaFoldDB" id="A0A915D8Z4"/>
<keyword evidence="1" id="KW-1185">Reference proteome</keyword>
<dbReference type="WBParaSite" id="jg17374">
    <property type="protein sequence ID" value="jg17374"/>
    <property type="gene ID" value="jg17374"/>
</dbReference>
<accession>A0A915D8Z4</accession>
<dbReference type="SUPFAM" id="SSF52540">
    <property type="entry name" value="P-loop containing nucleoside triphosphate hydrolases"/>
    <property type="match status" value="1"/>
</dbReference>
<dbReference type="Gene3D" id="3.40.50.300">
    <property type="entry name" value="P-loop containing nucleotide triphosphate hydrolases"/>
    <property type="match status" value="1"/>
</dbReference>
<reference evidence="2" key="1">
    <citation type="submission" date="2022-11" db="UniProtKB">
        <authorList>
            <consortium name="WormBaseParasite"/>
        </authorList>
    </citation>
    <scope>IDENTIFICATION</scope>
</reference>
<dbReference type="InterPro" id="IPR027417">
    <property type="entry name" value="P-loop_NTPase"/>
</dbReference>
<protein>
    <submittedName>
        <fullName evidence="2">G domain-containing protein</fullName>
    </submittedName>
</protein>
<name>A0A915D8Z4_9BILA</name>
<sequence>MQSELAEQNQQFPALCLMNGLKGKEIVVFLGVTGAGKSTAINYLLGHTFERVDNEENGQSYFQIDPNSNAPSAKMSNGFGSETQYPSSYVLPSANFLLVDMQGIQDTGGDTRTALYSLSIRMILTGAARVRAIIVVINFNKDLDGRRLGSLSGSLELVDQLLKTNENYNRNFQHSVLFLFTHTEMRNGRMRSSKQVLNTFKDLVGQISDNMDENRIGELQAAHIIMKHPNNIVVFDPSNNQCNNVICKFIQKAPGIATGDIAFDTSTVYQQYSQSVKNFISSGKEKFILV</sequence>
<organism evidence="1 2">
    <name type="scientific">Ditylenchus dipsaci</name>
    <dbReference type="NCBI Taxonomy" id="166011"/>
    <lineage>
        <taxon>Eukaryota</taxon>
        <taxon>Metazoa</taxon>
        <taxon>Ecdysozoa</taxon>
        <taxon>Nematoda</taxon>
        <taxon>Chromadorea</taxon>
        <taxon>Rhabditida</taxon>
        <taxon>Tylenchina</taxon>
        <taxon>Tylenchomorpha</taxon>
        <taxon>Sphaerularioidea</taxon>
        <taxon>Anguinidae</taxon>
        <taxon>Anguininae</taxon>
        <taxon>Ditylenchus</taxon>
    </lineage>
</organism>
<evidence type="ECO:0000313" key="1">
    <source>
        <dbReference type="Proteomes" id="UP000887574"/>
    </source>
</evidence>
<proteinExistence type="predicted"/>